<evidence type="ECO:0000256" key="1">
    <source>
        <dbReference type="ARBA" id="ARBA00006484"/>
    </source>
</evidence>
<dbReference type="InterPro" id="IPR057326">
    <property type="entry name" value="KR_dom"/>
</dbReference>
<evidence type="ECO:0000313" key="6">
    <source>
        <dbReference type="Proteomes" id="UP000799291"/>
    </source>
</evidence>
<dbReference type="AlphaFoldDB" id="A0A6G1J7C0"/>
<gene>
    <name evidence="5" type="ORF">K458DRAFT_363729</name>
</gene>
<evidence type="ECO:0000256" key="2">
    <source>
        <dbReference type="ARBA" id="ARBA00023002"/>
    </source>
</evidence>
<dbReference type="PANTHER" id="PTHR42901:SF1">
    <property type="entry name" value="ALCOHOL DEHYDROGENASE"/>
    <property type="match status" value="1"/>
</dbReference>
<dbReference type="InterPro" id="IPR002347">
    <property type="entry name" value="SDR_fam"/>
</dbReference>
<comment type="similarity">
    <text evidence="1 3">Belongs to the short-chain dehydrogenases/reductases (SDR) family.</text>
</comment>
<evidence type="ECO:0000259" key="4">
    <source>
        <dbReference type="SMART" id="SM00822"/>
    </source>
</evidence>
<protein>
    <submittedName>
        <fullName evidence="5">NAD(P)-binding protein</fullName>
    </submittedName>
</protein>
<dbReference type="PRINTS" id="PR00080">
    <property type="entry name" value="SDRFAMILY"/>
</dbReference>
<feature type="domain" description="Ketoreductase" evidence="4">
    <location>
        <begin position="41"/>
        <end position="229"/>
    </location>
</feature>
<dbReference type="EMBL" id="MU005577">
    <property type="protein sequence ID" value="KAF2686125.1"/>
    <property type="molecule type" value="Genomic_DNA"/>
</dbReference>
<dbReference type="SUPFAM" id="SSF51735">
    <property type="entry name" value="NAD(P)-binding Rossmann-fold domains"/>
    <property type="match status" value="1"/>
</dbReference>
<sequence length="299" mass="32972">MSHSQPPRTQNWFKNGESFVTPVHDTYPFISDFNASSLTGKSVLITGASRGIGLTTAVHFAKAGCSKIALAARSSLAETEAAVKRAAAEAQADVKILSLKLDVTSISSVQAAAEEVRNAFGNLDILINNAGYLSEFQNIGESDHLEYLKTWEINYNGLYLCTRYFLPLVLESTLKVVVNLSSVGGVVVMPGASSYQTSKFAVCRFTEFLDAEYAEKGLVAFSIHPGGVKTELALNMPEFMHAILNDTPELAADSLVWLCKEKREWLAGRFVSVTWDLEELERRKDEIVEKDLLKFRMAF</sequence>
<dbReference type="Proteomes" id="UP000799291">
    <property type="component" value="Unassembled WGS sequence"/>
</dbReference>
<dbReference type="GO" id="GO:0016491">
    <property type="term" value="F:oxidoreductase activity"/>
    <property type="evidence" value="ECO:0007669"/>
    <property type="project" value="UniProtKB-KW"/>
</dbReference>
<dbReference type="PANTHER" id="PTHR42901">
    <property type="entry name" value="ALCOHOL DEHYDROGENASE"/>
    <property type="match status" value="1"/>
</dbReference>
<accession>A0A6G1J7C0</accession>
<evidence type="ECO:0000313" key="5">
    <source>
        <dbReference type="EMBL" id="KAF2686125.1"/>
    </source>
</evidence>
<dbReference type="Gene3D" id="3.40.50.720">
    <property type="entry name" value="NAD(P)-binding Rossmann-like Domain"/>
    <property type="match status" value="1"/>
</dbReference>
<dbReference type="OrthoDB" id="1933717at2759"/>
<dbReference type="Pfam" id="PF00106">
    <property type="entry name" value="adh_short"/>
    <property type="match status" value="1"/>
</dbReference>
<dbReference type="SMART" id="SM00822">
    <property type="entry name" value="PKS_KR"/>
    <property type="match status" value="1"/>
</dbReference>
<proteinExistence type="inferred from homology"/>
<organism evidence="5 6">
    <name type="scientific">Lentithecium fluviatile CBS 122367</name>
    <dbReference type="NCBI Taxonomy" id="1168545"/>
    <lineage>
        <taxon>Eukaryota</taxon>
        <taxon>Fungi</taxon>
        <taxon>Dikarya</taxon>
        <taxon>Ascomycota</taxon>
        <taxon>Pezizomycotina</taxon>
        <taxon>Dothideomycetes</taxon>
        <taxon>Pleosporomycetidae</taxon>
        <taxon>Pleosporales</taxon>
        <taxon>Massarineae</taxon>
        <taxon>Lentitheciaceae</taxon>
        <taxon>Lentithecium</taxon>
    </lineage>
</organism>
<name>A0A6G1J7C0_9PLEO</name>
<keyword evidence="6" id="KW-1185">Reference proteome</keyword>
<dbReference type="InterPro" id="IPR036291">
    <property type="entry name" value="NAD(P)-bd_dom_sf"/>
</dbReference>
<dbReference type="CDD" id="cd05233">
    <property type="entry name" value="SDR_c"/>
    <property type="match status" value="1"/>
</dbReference>
<dbReference type="PRINTS" id="PR00081">
    <property type="entry name" value="GDHRDH"/>
</dbReference>
<keyword evidence="2" id="KW-0560">Oxidoreductase</keyword>
<reference evidence="5" key="1">
    <citation type="journal article" date="2020" name="Stud. Mycol.">
        <title>101 Dothideomycetes genomes: a test case for predicting lifestyles and emergence of pathogens.</title>
        <authorList>
            <person name="Haridas S."/>
            <person name="Albert R."/>
            <person name="Binder M."/>
            <person name="Bloem J."/>
            <person name="Labutti K."/>
            <person name="Salamov A."/>
            <person name="Andreopoulos B."/>
            <person name="Baker S."/>
            <person name="Barry K."/>
            <person name="Bills G."/>
            <person name="Bluhm B."/>
            <person name="Cannon C."/>
            <person name="Castanera R."/>
            <person name="Culley D."/>
            <person name="Daum C."/>
            <person name="Ezra D."/>
            <person name="Gonzalez J."/>
            <person name="Henrissat B."/>
            <person name="Kuo A."/>
            <person name="Liang C."/>
            <person name="Lipzen A."/>
            <person name="Lutzoni F."/>
            <person name="Magnuson J."/>
            <person name="Mondo S."/>
            <person name="Nolan M."/>
            <person name="Ohm R."/>
            <person name="Pangilinan J."/>
            <person name="Park H.-J."/>
            <person name="Ramirez L."/>
            <person name="Alfaro M."/>
            <person name="Sun H."/>
            <person name="Tritt A."/>
            <person name="Yoshinaga Y."/>
            <person name="Zwiers L.-H."/>
            <person name="Turgeon B."/>
            <person name="Goodwin S."/>
            <person name="Spatafora J."/>
            <person name="Crous P."/>
            <person name="Grigoriev I."/>
        </authorList>
    </citation>
    <scope>NUCLEOTIDE SEQUENCE</scope>
    <source>
        <strain evidence="5">CBS 122367</strain>
    </source>
</reference>
<evidence type="ECO:0000256" key="3">
    <source>
        <dbReference type="RuleBase" id="RU000363"/>
    </source>
</evidence>